<organism evidence="2 3">
    <name type="scientific">Aphis glycines</name>
    <name type="common">Soybean aphid</name>
    <dbReference type="NCBI Taxonomy" id="307491"/>
    <lineage>
        <taxon>Eukaryota</taxon>
        <taxon>Metazoa</taxon>
        <taxon>Ecdysozoa</taxon>
        <taxon>Arthropoda</taxon>
        <taxon>Hexapoda</taxon>
        <taxon>Insecta</taxon>
        <taxon>Pterygota</taxon>
        <taxon>Neoptera</taxon>
        <taxon>Paraneoptera</taxon>
        <taxon>Hemiptera</taxon>
        <taxon>Sternorrhyncha</taxon>
        <taxon>Aphidomorpha</taxon>
        <taxon>Aphidoidea</taxon>
        <taxon>Aphididae</taxon>
        <taxon>Aphidini</taxon>
        <taxon>Aphis</taxon>
        <taxon>Aphis</taxon>
    </lineage>
</organism>
<name>A0A6G0U5H2_APHGL</name>
<comment type="caution">
    <text evidence="2">The sequence shown here is derived from an EMBL/GenBank/DDBJ whole genome shotgun (WGS) entry which is preliminary data.</text>
</comment>
<sequence length="176" mass="21185">MKLKIFVYHYIHFINLFIKQKHCAQTTFSFVIRMYVKLKCVKSKNRDTIQVAYYNKSVFITRINYYFGQIIRANLVLIFFYKINFCIVNKMRHLYMNNKYIFFRIWISEYNIKYKSITSNYYAPFSLSFIVRFPKAVLIEKSLGSNVVHGIYQLLISKTALQFENQLGTLNKLIQE</sequence>
<dbReference type="Proteomes" id="UP000475862">
    <property type="component" value="Unassembled WGS sequence"/>
</dbReference>
<dbReference type="EMBL" id="VYZN01000004">
    <property type="protein sequence ID" value="KAE9543869.1"/>
    <property type="molecule type" value="Genomic_DNA"/>
</dbReference>
<keyword evidence="1" id="KW-0472">Membrane</keyword>
<accession>A0A6G0U5H2</accession>
<protein>
    <submittedName>
        <fullName evidence="2">Uncharacterized protein</fullName>
    </submittedName>
</protein>
<gene>
    <name evidence="2" type="ORF">AGLY_001847</name>
</gene>
<keyword evidence="3" id="KW-1185">Reference proteome</keyword>
<reference evidence="2 3" key="1">
    <citation type="submission" date="2019-08" db="EMBL/GenBank/DDBJ databases">
        <title>The genome of the soybean aphid Biotype 1, its phylome, world population structure and adaptation to the North American continent.</title>
        <authorList>
            <person name="Giordano R."/>
            <person name="Donthu R.K."/>
            <person name="Hernandez A.G."/>
            <person name="Wright C.L."/>
            <person name="Zimin A.V."/>
        </authorList>
    </citation>
    <scope>NUCLEOTIDE SEQUENCE [LARGE SCALE GENOMIC DNA]</scope>
    <source>
        <tissue evidence="2">Whole aphids</tissue>
    </source>
</reference>
<evidence type="ECO:0000313" key="3">
    <source>
        <dbReference type="Proteomes" id="UP000475862"/>
    </source>
</evidence>
<dbReference type="AlphaFoldDB" id="A0A6G0U5H2"/>
<evidence type="ECO:0000256" key="1">
    <source>
        <dbReference type="SAM" id="Phobius"/>
    </source>
</evidence>
<feature type="transmembrane region" description="Helical" evidence="1">
    <location>
        <begin position="63"/>
        <end position="83"/>
    </location>
</feature>
<evidence type="ECO:0000313" key="2">
    <source>
        <dbReference type="EMBL" id="KAE9543869.1"/>
    </source>
</evidence>
<keyword evidence="1" id="KW-0812">Transmembrane</keyword>
<proteinExistence type="predicted"/>
<keyword evidence="1" id="KW-1133">Transmembrane helix</keyword>